<dbReference type="RefSeq" id="WP_079738872.1">
    <property type="nucleotide sequence ID" value="NZ_CP150496.1"/>
</dbReference>
<dbReference type="Proteomes" id="UP001491088">
    <property type="component" value="Chromosome"/>
</dbReference>
<keyword evidence="2" id="KW-1185">Reference proteome</keyword>
<dbReference type="EMBL" id="CP150496">
    <property type="protein sequence ID" value="WYW56033.1"/>
    <property type="molecule type" value="Genomic_DNA"/>
</dbReference>
<gene>
    <name evidence="1" type="ORF">WG950_01980</name>
</gene>
<reference evidence="1 2" key="1">
    <citation type="submission" date="2024-03" db="EMBL/GenBank/DDBJ databases">
        <authorList>
            <person name="Cao K."/>
        </authorList>
    </citation>
    <scope>NUCLEOTIDE SEQUENCE [LARGE SCALE GENOMIC DNA]</scope>
    <source>
        <strain evidence="1 2">MCCC 1K00696</strain>
    </source>
</reference>
<accession>A0ABZ2TSJ9</accession>
<evidence type="ECO:0000313" key="2">
    <source>
        <dbReference type="Proteomes" id="UP001491088"/>
    </source>
</evidence>
<evidence type="ECO:0008006" key="3">
    <source>
        <dbReference type="Google" id="ProtNLM"/>
    </source>
</evidence>
<sequence length="90" mass="10667">MPLEISKKDNKFYLKGKINSETVPYFISFFDKIRSKQIIININNIKEIDKLGLLTIYNFLDKSHINNMLFSVEGYGCKEIYDYFQEMKIA</sequence>
<organism evidence="1 2">
    <name type="scientific">Polaribacter marinaquae</name>
    <dbReference type="NCBI Taxonomy" id="1642819"/>
    <lineage>
        <taxon>Bacteria</taxon>
        <taxon>Pseudomonadati</taxon>
        <taxon>Bacteroidota</taxon>
        <taxon>Flavobacteriia</taxon>
        <taxon>Flavobacteriales</taxon>
        <taxon>Flavobacteriaceae</taxon>
    </lineage>
</organism>
<evidence type="ECO:0000313" key="1">
    <source>
        <dbReference type="EMBL" id="WYW56033.1"/>
    </source>
</evidence>
<name>A0ABZ2TSJ9_9FLAO</name>
<proteinExistence type="predicted"/>
<protein>
    <recommendedName>
        <fullName evidence="3">STAS domain-containing protein</fullName>
    </recommendedName>
</protein>